<evidence type="ECO:0000313" key="4">
    <source>
        <dbReference type="EMBL" id="EDM26529.1"/>
    </source>
</evidence>
<proteinExistence type="predicted"/>
<comment type="caution">
    <text evidence="4">The sequence shown here is derived from an EMBL/GenBank/DDBJ whole genome shotgun (WGS) entry which is preliminary data.</text>
</comment>
<dbReference type="PANTHER" id="PTHR28629">
    <property type="entry name" value="TRIOKINASE/FMN CYCLASE"/>
    <property type="match status" value="1"/>
</dbReference>
<dbReference type="GO" id="GO:0005829">
    <property type="term" value="C:cytosol"/>
    <property type="evidence" value="ECO:0007669"/>
    <property type="project" value="TreeGrafter"/>
</dbReference>
<dbReference type="GO" id="GO:0019563">
    <property type="term" value="P:glycerol catabolic process"/>
    <property type="evidence" value="ECO:0007669"/>
    <property type="project" value="TreeGrafter"/>
</dbReference>
<dbReference type="InterPro" id="IPR036117">
    <property type="entry name" value="DhaL_dom_sf"/>
</dbReference>
<dbReference type="InterPro" id="IPR050861">
    <property type="entry name" value="Dihydroxyacetone_Kinase"/>
</dbReference>
<reference evidence="4 5" key="1">
    <citation type="journal article" date="2010" name="J. Bacteriol.">
        <title>Genome sequence of Lentisphaera araneosa HTCC2155T, the type species of the order Lentisphaerales in the phylum Lentisphaerae.</title>
        <authorList>
            <person name="Thrash J.C."/>
            <person name="Cho J.C."/>
            <person name="Vergin K.L."/>
            <person name="Morris R.M."/>
            <person name="Giovannoni S.J."/>
        </authorList>
    </citation>
    <scope>NUCLEOTIDE SEQUENCE [LARGE SCALE GENOMIC DNA]</scope>
    <source>
        <strain evidence="4 5">HTCC2155</strain>
    </source>
</reference>
<keyword evidence="2 4" id="KW-0418">Kinase</keyword>
<feature type="domain" description="DhaL" evidence="3">
    <location>
        <begin position="7"/>
        <end position="207"/>
    </location>
</feature>
<dbReference type="FunFam" id="1.25.40.340:FF:000002">
    <property type="entry name" value="Dihydroxyacetone kinase, L subunit"/>
    <property type="match status" value="1"/>
</dbReference>
<organism evidence="4 5">
    <name type="scientific">Lentisphaera araneosa HTCC2155</name>
    <dbReference type="NCBI Taxonomy" id="313628"/>
    <lineage>
        <taxon>Bacteria</taxon>
        <taxon>Pseudomonadati</taxon>
        <taxon>Lentisphaerota</taxon>
        <taxon>Lentisphaeria</taxon>
        <taxon>Lentisphaerales</taxon>
        <taxon>Lentisphaeraceae</taxon>
        <taxon>Lentisphaera</taxon>
    </lineage>
</organism>
<dbReference type="Proteomes" id="UP000004947">
    <property type="component" value="Unassembled WGS sequence"/>
</dbReference>
<dbReference type="OrthoDB" id="9800291at2"/>
<dbReference type="EMBL" id="ABCK01000015">
    <property type="protein sequence ID" value="EDM26529.1"/>
    <property type="molecule type" value="Genomic_DNA"/>
</dbReference>
<name>A6DNZ7_9BACT</name>
<dbReference type="PANTHER" id="PTHR28629:SF4">
    <property type="entry name" value="TRIOKINASE_FMN CYCLASE"/>
    <property type="match status" value="1"/>
</dbReference>
<dbReference type="InterPro" id="IPR004007">
    <property type="entry name" value="DhaL_dom"/>
</dbReference>
<evidence type="ECO:0000256" key="2">
    <source>
        <dbReference type="ARBA" id="ARBA00022777"/>
    </source>
</evidence>
<dbReference type="STRING" id="313628.LNTAR_01937"/>
<dbReference type="NCBIfam" id="TIGR02365">
    <property type="entry name" value="dha_L_ycgS"/>
    <property type="match status" value="1"/>
</dbReference>
<evidence type="ECO:0000259" key="3">
    <source>
        <dbReference type="PROSITE" id="PS51480"/>
    </source>
</evidence>
<dbReference type="SUPFAM" id="SSF101473">
    <property type="entry name" value="DhaL-like"/>
    <property type="match status" value="1"/>
</dbReference>
<dbReference type="AlphaFoldDB" id="A6DNZ7"/>
<dbReference type="GO" id="GO:0004371">
    <property type="term" value="F:glycerone kinase activity"/>
    <property type="evidence" value="ECO:0007669"/>
    <property type="project" value="InterPro"/>
</dbReference>
<dbReference type="PROSITE" id="PS51480">
    <property type="entry name" value="DHAL"/>
    <property type="match status" value="1"/>
</dbReference>
<accession>A6DNZ7</accession>
<evidence type="ECO:0000313" key="5">
    <source>
        <dbReference type="Proteomes" id="UP000004947"/>
    </source>
</evidence>
<evidence type="ECO:0000256" key="1">
    <source>
        <dbReference type="ARBA" id="ARBA00022679"/>
    </source>
</evidence>
<keyword evidence="1" id="KW-0808">Transferase</keyword>
<dbReference type="SMART" id="SM01120">
    <property type="entry name" value="Dak2"/>
    <property type="match status" value="1"/>
</dbReference>
<protein>
    <submittedName>
        <fullName evidence="4">Dihydroxyacetone kinase</fullName>
    </submittedName>
</protein>
<dbReference type="Gene3D" id="1.25.40.340">
    <property type="match status" value="1"/>
</dbReference>
<dbReference type="RefSeq" id="WP_007279581.1">
    <property type="nucleotide sequence ID" value="NZ_ABCK01000015.1"/>
</dbReference>
<dbReference type="eggNOG" id="COG1461">
    <property type="taxonomic scope" value="Bacteria"/>
</dbReference>
<sequence>METFKLEDIYAILGNVTEVICDNAMFLCELDSVVGDGDHGTTIRRGVKAAQIKIDTEKPQQVDKLFAAYAMGMVSTMGGASGPIFSSMFLGMGMTTQGSEEVTLSHLVESFESGLARVMKIGKSAEGDKTLIDALAPGIRALKASSQAGESLGVALNKMHQAALEGIEVTKTLVANKGRSRYAGERGLGHQDAGATSVTLIIKCFAEQATKEA</sequence>
<dbReference type="InterPro" id="IPR012737">
    <property type="entry name" value="DhaK_L_YcgS"/>
</dbReference>
<dbReference type="Pfam" id="PF02734">
    <property type="entry name" value="Dak2"/>
    <property type="match status" value="1"/>
</dbReference>
<gene>
    <name evidence="4" type="ORF">LNTAR_01937</name>
</gene>
<keyword evidence="5" id="KW-1185">Reference proteome</keyword>